<gene>
    <name evidence="10" type="ORF">DI603_11410</name>
</gene>
<dbReference type="GO" id="GO:0005886">
    <property type="term" value="C:plasma membrane"/>
    <property type="evidence" value="ECO:0007669"/>
    <property type="project" value="UniProtKB-SubCell"/>
</dbReference>
<evidence type="ECO:0000256" key="6">
    <source>
        <dbReference type="ARBA" id="ARBA00022989"/>
    </source>
</evidence>
<evidence type="ECO:0000313" key="11">
    <source>
        <dbReference type="Proteomes" id="UP000249633"/>
    </source>
</evidence>
<keyword evidence="7 8" id="KW-0472">Membrane</keyword>
<keyword evidence="6 8" id="KW-1133">Transmembrane helix</keyword>
<dbReference type="InterPro" id="IPR003362">
    <property type="entry name" value="Bact_transf"/>
</dbReference>
<keyword evidence="5 8" id="KW-0812">Transmembrane</keyword>
<evidence type="ECO:0000313" key="10">
    <source>
        <dbReference type="EMBL" id="PZP32057.1"/>
    </source>
</evidence>
<dbReference type="AlphaFoldDB" id="A0A2W5DSC3"/>
<keyword evidence="4" id="KW-0808">Transferase</keyword>
<evidence type="ECO:0000259" key="9">
    <source>
        <dbReference type="Pfam" id="PF02397"/>
    </source>
</evidence>
<evidence type="ECO:0000256" key="8">
    <source>
        <dbReference type="SAM" id="Phobius"/>
    </source>
</evidence>
<organism evidence="10 11">
    <name type="scientific">Roseateles depolymerans</name>
    <dbReference type="NCBI Taxonomy" id="76731"/>
    <lineage>
        <taxon>Bacteria</taxon>
        <taxon>Pseudomonadati</taxon>
        <taxon>Pseudomonadota</taxon>
        <taxon>Betaproteobacteria</taxon>
        <taxon>Burkholderiales</taxon>
        <taxon>Sphaerotilaceae</taxon>
        <taxon>Roseateles</taxon>
    </lineage>
</organism>
<dbReference type="PANTHER" id="PTHR30576">
    <property type="entry name" value="COLANIC BIOSYNTHESIS UDP-GLUCOSE LIPID CARRIER TRANSFERASE"/>
    <property type="match status" value="1"/>
</dbReference>
<feature type="transmembrane region" description="Helical" evidence="8">
    <location>
        <begin position="32"/>
        <end position="53"/>
    </location>
</feature>
<evidence type="ECO:0000256" key="5">
    <source>
        <dbReference type="ARBA" id="ARBA00022692"/>
    </source>
</evidence>
<evidence type="ECO:0000256" key="3">
    <source>
        <dbReference type="ARBA" id="ARBA00022475"/>
    </source>
</evidence>
<dbReference type="PANTHER" id="PTHR30576:SF4">
    <property type="entry name" value="UNDECAPRENYL-PHOSPHATE GALACTOSE PHOSPHOTRANSFERASE"/>
    <property type="match status" value="1"/>
</dbReference>
<dbReference type="Pfam" id="PF02397">
    <property type="entry name" value="Bac_transf"/>
    <property type="match status" value="1"/>
</dbReference>
<comment type="subcellular location">
    <subcellularLocation>
        <location evidence="1">Cell membrane</location>
    </subcellularLocation>
</comment>
<proteinExistence type="inferred from homology"/>
<evidence type="ECO:0000256" key="2">
    <source>
        <dbReference type="ARBA" id="ARBA00006464"/>
    </source>
</evidence>
<dbReference type="Proteomes" id="UP000249633">
    <property type="component" value="Unassembled WGS sequence"/>
</dbReference>
<comment type="caution">
    <text evidence="10">The sequence shown here is derived from an EMBL/GenBank/DDBJ whole genome shotgun (WGS) entry which is preliminary data.</text>
</comment>
<evidence type="ECO:0000256" key="7">
    <source>
        <dbReference type="ARBA" id="ARBA00023136"/>
    </source>
</evidence>
<accession>A0A2W5DSC3</accession>
<reference evidence="10 11" key="1">
    <citation type="submission" date="2017-08" db="EMBL/GenBank/DDBJ databases">
        <title>Infants hospitalized years apart are colonized by the same room-sourced microbial strains.</title>
        <authorList>
            <person name="Brooks B."/>
            <person name="Olm M.R."/>
            <person name="Firek B.A."/>
            <person name="Baker R."/>
            <person name="Thomas B.C."/>
            <person name="Morowitz M.J."/>
            <person name="Banfield J.F."/>
        </authorList>
    </citation>
    <scope>NUCLEOTIDE SEQUENCE [LARGE SCALE GENOMIC DNA]</scope>
    <source>
        <strain evidence="10">S2_012_000_R2_81</strain>
    </source>
</reference>
<name>A0A2W5DSC3_9BURK</name>
<feature type="domain" description="Bacterial sugar transferase" evidence="9">
    <location>
        <begin position="31"/>
        <end position="217"/>
    </location>
</feature>
<dbReference type="EMBL" id="QFOD01000009">
    <property type="protein sequence ID" value="PZP32057.1"/>
    <property type="molecule type" value="Genomic_DNA"/>
</dbReference>
<comment type="similarity">
    <text evidence="2">Belongs to the bacterial sugar transferase family.</text>
</comment>
<evidence type="ECO:0000256" key="4">
    <source>
        <dbReference type="ARBA" id="ARBA00022679"/>
    </source>
</evidence>
<protein>
    <submittedName>
        <fullName evidence="10">Exopolysaccharide biosynthesis protein</fullName>
    </submittedName>
</protein>
<dbReference type="GO" id="GO:0016780">
    <property type="term" value="F:phosphotransferase activity, for other substituted phosphate groups"/>
    <property type="evidence" value="ECO:0007669"/>
    <property type="project" value="TreeGrafter"/>
</dbReference>
<keyword evidence="3" id="KW-1003">Cell membrane</keyword>
<sequence>MQVTSYLASSTAPQPIAGQQLKEQIETAIHQLIAALILLLISPLLLFISAMIWRVDGSPVFFGHYRVGRDGRLFRCLKFRSMRRDSEQVLARLLAEDPAAKAEWERDQKLAHDPRITPIGRFIRKTSLDELPQLINVLRGEMRLVGPRPVTPPELMRYGSTRWHYVSVRPGITGLWQVSGRNKTTYEERVELDRRYVESANPMTDLKILCRTVYVVLTGHGAC</sequence>
<evidence type="ECO:0000256" key="1">
    <source>
        <dbReference type="ARBA" id="ARBA00004236"/>
    </source>
</evidence>